<evidence type="ECO:0000313" key="2">
    <source>
        <dbReference type="Proteomes" id="UP001223586"/>
    </source>
</evidence>
<gene>
    <name evidence="1" type="ORF">J2S08_000053</name>
</gene>
<dbReference type="Proteomes" id="UP001223586">
    <property type="component" value="Unassembled WGS sequence"/>
</dbReference>
<protein>
    <submittedName>
        <fullName evidence="1">Uncharacterized protein</fullName>
    </submittedName>
</protein>
<keyword evidence="2" id="KW-1185">Reference proteome</keyword>
<organism evidence="1 2">
    <name type="scientific">Bacillus chungangensis</name>
    <dbReference type="NCBI Taxonomy" id="587633"/>
    <lineage>
        <taxon>Bacteria</taxon>
        <taxon>Bacillati</taxon>
        <taxon>Bacillota</taxon>
        <taxon>Bacilli</taxon>
        <taxon>Bacillales</taxon>
        <taxon>Bacillaceae</taxon>
        <taxon>Bacillus</taxon>
    </lineage>
</organism>
<evidence type="ECO:0000313" key="1">
    <source>
        <dbReference type="EMBL" id="MDQ0174222.1"/>
    </source>
</evidence>
<reference evidence="1 2" key="1">
    <citation type="submission" date="2023-07" db="EMBL/GenBank/DDBJ databases">
        <title>Genomic Encyclopedia of Type Strains, Phase IV (KMG-IV): sequencing the most valuable type-strain genomes for metagenomic binning, comparative biology and taxonomic classification.</title>
        <authorList>
            <person name="Goeker M."/>
        </authorList>
    </citation>
    <scope>NUCLEOTIDE SEQUENCE [LARGE SCALE GENOMIC DNA]</scope>
    <source>
        <strain evidence="1 2">DSM 23837</strain>
    </source>
</reference>
<accession>A0ABT9WLX6</accession>
<dbReference type="EMBL" id="JAUSTT010000001">
    <property type="protein sequence ID" value="MDQ0174222.1"/>
    <property type="molecule type" value="Genomic_DNA"/>
</dbReference>
<comment type="caution">
    <text evidence="1">The sequence shown here is derived from an EMBL/GenBank/DDBJ whole genome shotgun (WGS) entry which is preliminary data.</text>
</comment>
<proteinExistence type="predicted"/>
<sequence>MILIGDKVCERRIYLCNASDIILMKRWNIWSHILVDERSLMMIINSDENGGLN</sequence>
<name>A0ABT9WLX6_9BACI</name>